<evidence type="ECO:0000259" key="10">
    <source>
        <dbReference type="PROSITE" id="PS50280"/>
    </source>
</evidence>
<dbReference type="InterPro" id="IPR011990">
    <property type="entry name" value="TPR-like_helical_dom_sf"/>
</dbReference>
<dbReference type="EC" id="2.1.1.354" evidence="1"/>
<comment type="caution">
    <text evidence="12">The sequence shown here is derived from an EMBL/GenBank/DDBJ whole genome shotgun (WGS) entry which is preliminary data.</text>
</comment>
<accession>A0ABD0WUN8</accession>
<dbReference type="Gene3D" id="1.25.40.970">
    <property type="match status" value="1"/>
</dbReference>
<dbReference type="InterPro" id="IPR001214">
    <property type="entry name" value="SET_dom"/>
</dbReference>
<dbReference type="SUPFAM" id="SSF82199">
    <property type="entry name" value="SET domain"/>
    <property type="match status" value="1"/>
</dbReference>
<keyword evidence="3" id="KW-0808">Transferase</keyword>
<sequence length="426" mass="47828">MALKVERFACPGKGNGLRATHSVQAGEVLYSAEPLACCVSNKCAKDVCHSCFSRHESLLRCSQCKVARYCNITCQKKAWSDHKRECQSLRSVHPRVPTDSVRLAARIVFRLLAPSQLSPELYSLEELDSHLNDMAEEKREGLSKLSSMLQLYLQHNNPDLTQDTPTLHPLSLLAKVACNCFTISDGELQEIGVGLYPSMSLLNHDCRPNCVMLFQGTTLHLRSVRDIHPTEELTISYIGVLSPTRERRAQLLDQYHFICQCQLCSTTCLDPLMLGGEEEAWTPLKEAIPRLEMLQTNGNWEELLQVCNSLLAPGGGAVPGGNVYRLRVTDLALDACVNLAQWDSALHYGAETLEPYRQYYPAPHPAHAIQLMRVAKLQHFLGHLKDAEQTLRLAYDIMRITHGNEHALTSELIRKLEECRAEMGRD</sequence>
<dbReference type="InterPro" id="IPR002893">
    <property type="entry name" value="Znf_MYND"/>
</dbReference>
<dbReference type="InterPro" id="IPR046341">
    <property type="entry name" value="SET_dom_sf"/>
</dbReference>
<dbReference type="Pfam" id="PF01753">
    <property type="entry name" value="zf-MYND"/>
    <property type="match status" value="1"/>
</dbReference>
<organism evidence="12 13">
    <name type="scientific">Umbra pygmaea</name>
    <name type="common">Eastern mudminnow</name>
    <dbReference type="NCBI Taxonomy" id="75934"/>
    <lineage>
        <taxon>Eukaryota</taxon>
        <taxon>Metazoa</taxon>
        <taxon>Chordata</taxon>
        <taxon>Craniata</taxon>
        <taxon>Vertebrata</taxon>
        <taxon>Euteleostomi</taxon>
        <taxon>Actinopterygii</taxon>
        <taxon>Neopterygii</taxon>
        <taxon>Teleostei</taxon>
        <taxon>Protacanthopterygii</taxon>
        <taxon>Esociformes</taxon>
        <taxon>Umbridae</taxon>
        <taxon>Umbra</taxon>
    </lineage>
</organism>
<dbReference type="PANTHER" id="PTHR12197">
    <property type="entry name" value="HISTONE-LYSINE N-METHYLTRANSFERASE SMYD"/>
    <property type="match status" value="1"/>
</dbReference>
<dbReference type="FunFam" id="2.170.270.10:FF:000013">
    <property type="entry name" value="Histone-lysine N-methyltransferase SMYD1 isoform 1"/>
    <property type="match status" value="1"/>
</dbReference>
<dbReference type="GO" id="GO:0140999">
    <property type="term" value="F:histone H3K4 trimethyltransferase activity"/>
    <property type="evidence" value="ECO:0007669"/>
    <property type="project" value="UniProtKB-EC"/>
</dbReference>
<reference evidence="12 13" key="1">
    <citation type="submission" date="2024-06" db="EMBL/GenBank/DDBJ databases">
        <authorList>
            <person name="Pan Q."/>
            <person name="Wen M."/>
            <person name="Jouanno E."/>
            <person name="Zahm M."/>
            <person name="Klopp C."/>
            <person name="Cabau C."/>
            <person name="Louis A."/>
            <person name="Berthelot C."/>
            <person name="Parey E."/>
            <person name="Roest Crollius H."/>
            <person name="Montfort J."/>
            <person name="Robinson-Rechavi M."/>
            <person name="Bouchez O."/>
            <person name="Lampietro C."/>
            <person name="Lopez Roques C."/>
            <person name="Donnadieu C."/>
            <person name="Postlethwait J."/>
            <person name="Bobe J."/>
            <person name="Verreycken H."/>
            <person name="Guiguen Y."/>
        </authorList>
    </citation>
    <scope>NUCLEOTIDE SEQUENCE [LARGE SCALE GENOMIC DNA]</scope>
    <source>
        <strain evidence="12">Up_M1</strain>
        <tissue evidence="12">Testis</tissue>
    </source>
</reference>
<comment type="catalytic activity">
    <reaction evidence="8">
        <text>L-lysyl(4)-[histone H3] + 3 S-adenosyl-L-methionine = N(6),N(6),N(6)-trimethyl-L-lysyl(4)-[histone H3] + 3 S-adenosyl-L-homocysteine + 3 H(+)</text>
        <dbReference type="Rhea" id="RHEA:60260"/>
        <dbReference type="Rhea" id="RHEA-COMP:15537"/>
        <dbReference type="Rhea" id="RHEA-COMP:15547"/>
        <dbReference type="ChEBI" id="CHEBI:15378"/>
        <dbReference type="ChEBI" id="CHEBI:29969"/>
        <dbReference type="ChEBI" id="CHEBI:57856"/>
        <dbReference type="ChEBI" id="CHEBI:59789"/>
        <dbReference type="ChEBI" id="CHEBI:61961"/>
        <dbReference type="EC" id="2.1.1.354"/>
    </reaction>
</comment>
<name>A0ABD0WUN8_UMBPY</name>
<keyword evidence="4" id="KW-0949">S-adenosyl-L-methionine</keyword>
<dbReference type="SMART" id="SM00317">
    <property type="entry name" value="SET"/>
    <property type="match status" value="1"/>
</dbReference>
<feature type="domain" description="MYND-type" evidence="11">
    <location>
        <begin position="48"/>
        <end position="86"/>
    </location>
</feature>
<dbReference type="Gene3D" id="6.10.140.2220">
    <property type="match status" value="1"/>
</dbReference>
<evidence type="ECO:0000256" key="7">
    <source>
        <dbReference type="ARBA" id="ARBA00022833"/>
    </source>
</evidence>
<evidence type="ECO:0000256" key="1">
    <source>
        <dbReference type="ARBA" id="ARBA00012182"/>
    </source>
</evidence>
<evidence type="ECO:0000313" key="13">
    <source>
        <dbReference type="Proteomes" id="UP001557470"/>
    </source>
</evidence>
<dbReference type="AlphaFoldDB" id="A0ABD0WUN8"/>
<evidence type="ECO:0000256" key="6">
    <source>
        <dbReference type="ARBA" id="ARBA00022771"/>
    </source>
</evidence>
<evidence type="ECO:0000256" key="9">
    <source>
        <dbReference type="PROSITE-ProRule" id="PRU00134"/>
    </source>
</evidence>
<dbReference type="PROSITE" id="PS50865">
    <property type="entry name" value="ZF_MYND_2"/>
    <property type="match status" value="1"/>
</dbReference>
<evidence type="ECO:0000256" key="5">
    <source>
        <dbReference type="ARBA" id="ARBA00022723"/>
    </source>
</evidence>
<dbReference type="Gene3D" id="2.170.270.10">
    <property type="entry name" value="SET domain"/>
    <property type="match status" value="1"/>
</dbReference>
<evidence type="ECO:0000313" key="12">
    <source>
        <dbReference type="EMBL" id="KAL0969326.1"/>
    </source>
</evidence>
<dbReference type="Proteomes" id="UP001557470">
    <property type="component" value="Unassembled WGS sequence"/>
</dbReference>
<keyword evidence="13" id="KW-1185">Reference proteome</keyword>
<keyword evidence="6 9" id="KW-0863">Zinc-finger</keyword>
<protein>
    <recommendedName>
        <fullName evidence="1">[histone H3]-lysine(4) N-trimethyltransferase</fullName>
        <ecNumber evidence="1">2.1.1.354</ecNumber>
    </recommendedName>
</protein>
<evidence type="ECO:0000256" key="4">
    <source>
        <dbReference type="ARBA" id="ARBA00022691"/>
    </source>
</evidence>
<keyword evidence="5" id="KW-0479">Metal-binding</keyword>
<dbReference type="InterPro" id="IPR050869">
    <property type="entry name" value="H3K4_H4K5_MeTrfase"/>
</dbReference>
<dbReference type="Gene3D" id="1.10.220.160">
    <property type="match status" value="1"/>
</dbReference>
<keyword evidence="2" id="KW-0489">Methyltransferase</keyword>
<dbReference type="Pfam" id="PF00856">
    <property type="entry name" value="SET"/>
    <property type="match status" value="1"/>
</dbReference>
<proteinExistence type="predicted"/>
<feature type="domain" description="SET" evidence="10">
    <location>
        <begin position="3"/>
        <end position="238"/>
    </location>
</feature>
<dbReference type="GO" id="GO:0008270">
    <property type="term" value="F:zinc ion binding"/>
    <property type="evidence" value="ECO:0007669"/>
    <property type="project" value="UniProtKB-KW"/>
</dbReference>
<evidence type="ECO:0000256" key="2">
    <source>
        <dbReference type="ARBA" id="ARBA00022603"/>
    </source>
</evidence>
<dbReference type="GO" id="GO:0032259">
    <property type="term" value="P:methylation"/>
    <property type="evidence" value="ECO:0007669"/>
    <property type="project" value="UniProtKB-KW"/>
</dbReference>
<evidence type="ECO:0000256" key="8">
    <source>
        <dbReference type="ARBA" id="ARBA00047571"/>
    </source>
</evidence>
<gene>
    <name evidence="12" type="ORF">UPYG_G00225600</name>
</gene>
<evidence type="ECO:0000259" key="11">
    <source>
        <dbReference type="PROSITE" id="PS50865"/>
    </source>
</evidence>
<dbReference type="Gene3D" id="1.25.40.10">
    <property type="entry name" value="Tetratricopeptide repeat domain"/>
    <property type="match status" value="1"/>
</dbReference>
<evidence type="ECO:0000256" key="3">
    <source>
        <dbReference type="ARBA" id="ARBA00022679"/>
    </source>
</evidence>
<dbReference type="PROSITE" id="PS50280">
    <property type="entry name" value="SET"/>
    <property type="match status" value="1"/>
</dbReference>
<dbReference type="PANTHER" id="PTHR12197:SF288">
    <property type="entry name" value="HISTONE-LYSINE N-METHYLTRANSFERASE SMYD3"/>
    <property type="match status" value="1"/>
</dbReference>
<dbReference type="EMBL" id="JAGEUA010000007">
    <property type="protein sequence ID" value="KAL0969326.1"/>
    <property type="molecule type" value="Genomic_DNA"/>
</dbReference>
<keyword evidence="7" id="KW-0862">Zinc</keyword>